<name>A0A6J1IC26_CUCMA</name>
<comment type="similarity">
    <text evidence="2">Belongs to the FLZ family.</text>
</comment>
<feature type="compositionally biased region" description="Basic and acidic residues" evidence="7">
    <location>
        <begin position="137"/>
        <end position="147"/>
    </location>
</feature>
<evidence type="ECO:0000256" key="4">
    <source>
        <dbReference type="ARBA" id="ARBA00022723"/>
    </source>
</evidence>
<keyword evidence="4" id="KW-0479">Metal-binding</keyword>
<evidence type="ECO:0000313" key="9">
    <source>
        <dbReference type="Proteomes" id="UP000504608"/>
    </source>
</evidence>
<keyword evidence="5" id="KW-0863">Zinc-finger</keyword>
<protein>
    <submittedName>
        <fullName evidence="10">Uncharacterized protein LOC111472297 isoform X1</fullName>
    </submittedName>
</protein>
<organism evidence="9 10">
    <name type="scientific">Cucurbita maxima</name>
    <name type="common">Pumpkin</name>
    <name type="synonym">Winter squash</name>
    <dbReference type="NCBI Taxonomy" id="3661"/>
    <lineage>
        <taxon>Eukaryota</taxon>
        <taxon>Viridiplantae</taxon>
        <taxon>Streptophyta</taxon>
        <taxon>Embryophyta</taxon>
        <taxon>Tracheophyta</taxon>
        <taxon>Spermatophyta</taxon>
        <taxon>Magnoliopsida</taxon>
        <taxon>eudicotyledons</taxon>
        <taxon>Gunneridae</taxon>
        <taxon>Pentapetalae</taxon>
        <taxon>rosids</taxon>
        <taxon>fabids</taxon>
        <taxon>Cucurbitales</taxon>
        <taxon>Cucurbitaceae</taxon>
        <taxon>Cucurbiteae</taxon>
        <taxon>Cucurbita</taxon>
    </lineage>
</organism>
<evidence type="ECO:0000256" key="7">
    <source>
        <dbReference type="SAM" id="MobiDB-lite"/>
    </source>
</evidence>
<dbReference type="AlphaFoldDB" id="A0A6J1IC26"/>
<evidence type="ECO:0000256" key="6">
    <source>
        <dbReference type="PROSITE-ProRule" id="PRU01131"/>
    </source>
</evidence>
<gene>
    <name evidence="10" type="primary">LOC111472297</name>
</gene>
<evidence type="ECO:0000313" key="10">
    <source>
        <dbReference type="RefSeq" id="XP_022973720.1"/>
    </source>
</evidence>
<dbReference type="PANTHER" id="PTHR33059">
    <property type="entry name" value="FCS-LIKE ZINC FINGER 5"/>
    <property type="match status" value="1"/>
</dbReference>
<evidence type="ECO:0000256" key="1">
    <source>
        <dbReference type="ARBA" id="ARBA00004496"/>
    </source>
</evidence>
<keyword evidence="9" id="KW-1185">Reference proteome</keyword>
<dbReference type="KEGG" id="cmax:111472297"/>
<proteinExistence type="inferred from homology"/>
<dbReference type="InterPro" id="IPR007650">
    <property type="entry name" value="Zf-FLZ_dom"/>
</dbReference>
<evidence type="ECO:0000259" key="8">
    <source>
        <dbReference type="PROSITE" id="PS51795"/>
    </source>
</evidence>
<dbReference type="Proteomes" id="UP000504608">
    <property type="component" value="Unplaced"/>
</dbReference>
<feature type="zinc finger region" description="FLZ-type" evidence="6">
    <location>
        <begin position="59"/>
        <end position="103"/>
    </location>
</feature>
<keyword evidence="5" id="KW-0862">Zinc</keyword>
<reference evidence="10" key="1">
    <citation type="submission" date="2025-08" db="UniProtKB">
        <authorList>
            <consortium name="RefSeq"/>
        </authorList>
    </citation>
    <scope>IDENTIFICATION</scope>
    <source>
        <tissue evidence="10">Young leaves</tissue>
    </source>
</reference>
<feature type="region of interest" description="Disordered" evidence="7">
    <location>
        <begin position="120"/>
        <end position="147"/>
    </location>
</feature>
<dbReference type="Pfam" id="PF04570">
    <property type="entry name" value="zf-FLZ"/>
    <property type="match status" value="1"/>
</dbReference>
<dbReference type="PANTHER" id="PTHR33059:SF84">
    <property type="entry name" value="FCS-LIKE ZINC FINGER 15"/>
    <property type="match status" value="1"/>
</dbReference>
<dbReference type="PROSITE" id="PS51795">
    <property type="entry name" value="ZF_FLZ"/>
    <property type="match status" value="1"/>
</dbReference>
<evidence type="ECO:0000256" key="5">
    <source>
        <dbReference type="ARBA" id="ARBA00022771"/>
    </source>
</evidence>
<evidence type="ECO:0000256" key="2">
    <source>
        <dbReference type="ARBA" id="ARBA00009374"/>
    </source>
</evidence>
<comment type="subcellular location">
    <subcellularLocation>
        <location evidence="1">Cytoplasm</location>
    </subcellularLocation>
</comment>
<dbReference type="OrthoDB" id="1926521at2759"/>
<evidence type="ECO:0000256" key="3">
    <source>
        <dbReference type="ARBA" id="ARBA00022490"/>
    </source>
</evidence>
<sequence>MVGLSAILETRKLGITDSTRQVINKSTLIMINSNANDQHRHRHHRSSSSRSFQFSRTPRFLDRCFLCGQKLLPGKDIYMYEGDKGFCSEECRCRQIFMDEEQSMLEAGNCSLAAAINPQTTTSPSCPSPQPSRHPRATRDHTQAFAY</sequence>
<dbReference type="GO" id="GO:0008270">
    <property type="term" value="F:zinc ion binding"/>
    <property type="evidence" value="ECO:0007669"/>
    <property type="project" value="UniProtKB-KW"/>
</dbReference>
<dbReference type="RefSeq" id="XP_022973720.1">
    <property type="nucleotide sequence ID" value="XM_023117952.1"/>
</dbReference>
<dbReference type="GO" id="GO:0005737">
    <property type="term" value="C:cytoplasm"/>
    <property type="evidence" value="ECO:0007669"/>
    <property type="project" value="UniProtKB-SubCell"/>
</dbReference>
<dbReference type="GeneID" id="111472297"/>
<keyword evidence="3" id="KW-0963">Cytoplasm</keyword>
<feature type="domain" description="FLZ-type" evidence="8">
    <location>
        <begin position="59"/>
        <end position="103"/>
    </location>
</feature>
<accession>A0A6J1IC26</accession>